<accession>A0A6N2N2P0</accession>
<keyword evidence="1" id="KW-0812">Transmembrane</keyword>
<gene>
    <name evidence="2" type="ORF">SVIM_LOCUS455110</name>
</gene>
<evidence type="ECO:0000313" key="2">
    <source>
        <dbReference type="EMBL" id="VFU61028.1"/>
    </source>
</evidence>
<sequence length="66" mass="7675">MMECTWWKLTVFLDLVAIGCFPVPPLTGRIITKHGSVLKRNWRRNKGRSKSLPNFFAGKRSMRLVK</sequence>
<name>A0A6N2N2P0_SALVM</name>
<reference evidence="2" key="1">
    <citation type="submission" date="2019-03" db="EMBL/GenBank/DDBJ databases">
        <authorList>
            <person name="Mank J."/>
            <person name="Almeida P."/>
        </authorList>
    </citation>
    <scope>NUCLEOTIDE SEQUENCE</scope>
    <source>
        <strain evidence="2">78183</strain>
    </source>
</reference>
<dbReference type="AlphaFoldDB" id="A0A6N2N2P0"/>
<proteinExistence type="predicted"/>
<keyword evidence="1" id="KW-0472">Membrane</keyword>
<keyword evidence="1" id="KW-1133">Transmembrane helix</keyword>
<dbReference type="EMBL" id="CAADRP010002096">
    <property type="protein sequence ID" value="VFU61028.1"/>
    <property type="molecule type" value="Genomic_DNA"/>
</dbReference>
<evidence type="ECO:0000256" key="1">
    <source>
        <dbReference type="SAM" id="Phobius"/>
    </source>
</evidence>
<protein>
    <submittedName>
        <fullName evidence="2">Uncharacterized protein</fullName>
    </submittedName>
</protein>
<organism evidence="2">
    <name type="scientific">Salix viminalis</name>
    <name type="common">Common osier</name>
    <name type="synonym">Basket willow</name>
    <dbReference type="NCBI Taxonomy" id="40686"/>
    <lineage>
        <taxon>Eukaryota</taxon>
        <taxon>Viridiplantae</taxon>
        <taxon>Streptophyta</taxon>
        <taxon>Embryophyta</taxon>
        <taxon>Tracheophyta</taxon>
        <taxon>Spermatophyta</taxon>
        <taxon>Magnoliopsida</taxon>
        <taxon>eudicotyledons</taxon>
        <taxon>Gunneridae</taxon>
        <taxon>Pentapetalae</taxon>
        <taxon>rosids</taxon>
        <taxon>fabids</taxon>
        <taxon>Malpighiales</taxon>
        <taxon>Salicaceae</taxon>
        <taxon>Saliceae</taxon>
        <taxon>Salix</taxon>
    </lineage>
</organism>
<feature type="transmembrane region" description="Helical" evidence="1">
    <location>
        <begin position="6"/>
        <end position="24"/>
    </location>
</feature>